<dbReference type="GO" id="GO:0004325">
    <property type="term" value="F:ferrochelatase activity"/>
    <property type="evidence" value="ECO:0007669"/>
    <property type="project" value="UniProtKB-UniRule"/>
</dbReference>
<comment type="similarity">
    <text evidence="1 9 10">Belongs to the ferrochelatase family.</text>
</comment>
<organism evidence="12 13">
    <name type="scientific">Hyphococcus luteus</name>
    <dbReference type="NCBI Taxonomy" id="2058213"/>
    <lineage>
        <taxon>Bacteria</taxon>
        <taxon>Pseudomonadati</taxon>
        <taxon>Pseudomonadota</taxon>
        <taxon>Alphaproteobacteria</taxon>
        <taxon>Parvularculales</taxon>
        <taxon>Parvularculaceae</taxon>
        <taxon>Hyphococcus</taxon>
    </lineage>
</organism>
<dbReference type="EMBL" id="PJCH01000005">
    <property type="protein sequence ID" value="PQA88364.1"/>
    <property type="molecule type" value="Genomic_DNA"/>
</dbReference>
<reference evidence="12 13" key="1">
    <citation type="submission" date="2017-12" db="EMBL/GenBank/DDBJ databases">
        <authorList>
            <person name="Hurst M.R.H."/>
        </authorList>
    </citation>
    <scope>NUCLEOTIDE SEQUENCE [LARGE SCALE GENOMIC DNA]</scope>
    <source>
        <strain evidence="12 13">SY-3-19</strain>
    </source>
</reference>
<evidence type="ECO:0000313" key="12">
    <source>
        <dbReference type="EMBL" id="PQA88364.1"/>
    </source>
</evidence>
<dbReference type="Pfam" id="PF00762">
    <property type="entry name" value="Ferrochelatase"/>
    <property type="match status" value="1"/>
</dbReference>
<dbReference type="SUPFAM" id="SSF53800">
    <property type="entry name" value="Chelatase"/>
    <property type="match status" value="1"/>
</dbReference>
<comment type="function">
    <text evidence="9 10">Catalyzes the ferrous insertion into protoporphyrin IX.</text>
</comment>
<keyword evidence="6 9" id="KW-0456">Lyase</keyword>
<dbReference type="InterPro" id="IPR033644">
    <property type="entry name" value="Ferrochelatase_C"/>
</dbReference>
<protein>
    <recommendedName>
        <fullName evidence="9 10">Ferrochelatase</fullName>
        <ecNumber evidence="9 10">4.98.1.1</ecNumber>
    </recommendedName>
    <alternativeName>
        <fullName evidence="9">Heme synthase</fullName>
    </alternativeName>
    <alternativeName>
        <fullName evidence="9">Protoheme ferro-lyase</fullName>
    </alternativeName>
</protein>
<evidence type="ECO:0000256" key="8">
    <source>
        <dbReference type="ARBA" id="ARBA00024536"/>
    </source>
</evidence>
<comment type="caution">
    <text evidence="12">The sequence shown here is derived from an EMBL/GenBank/DDBJ whole genome shotgun (WGS) entry which is preliminary data.</text>
</comment>
<dbReference type="EC" id="4.98.1.1" evidence="9 10"/>
<dbReference type="GO" id="GO:0046872">
    <property type="term" value="F:metal ion binding"/>
    <property type="evidence" value="ECO:0007669"/>
    <property type="project" value="UniProtKB-KW"/>
</dbReference>
<dbReference type="CDD" id="cd00419">
    <property type="entry name" value="Ferrochelatase_C"/>
    <property type="match status" value="1"/>
</dbReference>
<dbReference type="PROSITE" id="PS00534">
    <property type="entry name" value="FERROCHELATASE"/>
    <property type="match status" value="1"/>
</dbReference>
<dbReference type="GO" id="GO:0005737">
    <property type="term" value="C:cytoplasm"/>
    <property type="evidence" value="ECO:0007669"/>
    <property type="project" value="UniProtKB-SubCell"/>
</dbReference>
<gene>
    <name evidence="9" type="primary">hemH</name>
    <name evidence="12" type="ORF">CW354_08685</name>
</gene>
<dbReference type="InterPro" id="IPR033659">
    <property type="entry name" value="Ferrochelatase_N"/>
</dbReference>
<dbReference type="GO" id="GO:0006783">
    <property type="term" value="P:heme biosynthetic process"/>
    <property type="evidence" value="ECO:0007669"/>
    <property type="project" value="UniProtKB-UniRule"/>
</dbReference>
<evidence type="ECO:0000256" key="11">
    <source>
        <dbReference type="SAM" id="MobiDB-lite"/>
    </source>
</evidence>
<feature type="binding site" evidence="9">
    <location>
        <position position="298"/>
    </location>
    <ligand>
        <name>Fe(2+)</name>
        <dbReference type="ChEBI" id="CHEBI:29033"/>
    </ligand>
</feature>
<proteinExistence type="inferred from homology"/>
<dbReference type="CDD" id="cd03411">
    <property type="entry name" value="Ferrochelatase_N"/>
    <property type="match status" value="1"/>
</dbReference>
<evidence type="ECO:0000256" key="4">
    <source>
        <dbReference type="ARBA" id="ARBA00023004"/>
    </source>
</evidence>
<evidence type="ECO:0000256" key="6">
    <source>
        <dbReference type="ARBA" id="ARBA00023239"/>
    </source>
</evidence>
<keyword evidence="2 9" id="KW-0963">Cytoplasm</keyword>
<feature type="binding site" evidence="9">
    <location>
        <position position="217"/>
    </location>
    <ligand>
        <name>Fe(2+)</name>
        <dbReference type="ChEBI" id="CHEBI:29033"/>
    </ligand>
</feature>
<name>A0A2S7K765_9PROT</name>
<comment type="subcellular location">
    <subcellularLocation>
        <location evidence="9 10">Cytoplasm</location>
    </subcellularLocation>
</comment>
<evidence type="ECO:0000256" key="1">
    <source>
        <dbReference type="ARBA" id="ARBA00007718"/>
    </source>
</evidence>
<dbReference type="FunFam" id="3.40.50.1400:FF:000002">
    <property type="entry name" value="Ferrochelatase"/>
    <property type="match status" value="1"/>
</dbReference>
<dbReference type="NCBIfam" id="TIGR00109">
    <property type="entry name" value="hemH"/>
    <property type="match status" value="1"/>
</dbReference>
<evidence type="ECO:0000313" key="13">
    <source>
        <dbReference type="Proteomes" id="UP000239504"/>
    </source>
</evidence>
<dbReference type="RefSeq" id="WP_104829608.1">
    <property type="nucleotide sequence ID" value="NZ_PJCH01000005.1"/>
</dbReference>
<evidence type="ECO:0000256" key="7">
    <source>
        <dbReference type="ARBA" id="ARBA00023244"/>
    </source>
</evidence>
<dbReference type="InterPro" id="IPR001015">
    <property type="entry name" value="Ferrochelatase"/>
</dbReference>
<dbReference type="PANTHER" id="PTHR11108:SF1">
    <property type="entry name" value="FERROCHELATASE, MITOCHONDRIAL"/>
    <property type="match status" value="1"/>
</dbReference>
<feature type="compositionally biased region" description="Polar residues" evidence="11">
    <location>
        <begin position="1"/>
        <end position="12"/>
    </location>
</feature>
<keyword evidence="3 9" id="KW-0479">Metal-binding</keyword>
<feature type="region of interest" description="Disordered" evidence="11">
    <location>
        <begin position="1"/>
        <end position="21"/>
    </location>
</feature>
<keyword evidence="13" id="KW-1185">Reference proteome</keyword>
<dbReference type="HAMAP" id="MF_00323">
    <property type="entry name" value="Ferrochelatase"/>
    <property type="match status" value="1"/>
</dbReference>
<sequence length="347" mass="38611">MGADAASSSKANHTPEGHPAIPAAKTGVLLVNLGTPDTPEAGAVRRYLREFLSDERIVDLPRAIWLPVLYGIILNVRPAATARNYAKIWRQESNESPLRYYTREQAEKLAASFEGVNVDWAMRYGNPSIASRLDAMKADGCERILVIPLYPQYSATTTASVADAVFDAVKKMRWQPAIRMAPAFHDHPAYVEALAAVTRRHLETLDFAPERVILSYHGLPQRYFDLGDPYHCHCAKTSRLLRGKMGWTEEFAPLAFQSKFGREKWLEPATDETIKELGRQGVKKLAVIMPGFMADCIETLEEIDIAGRETFMEAGGEAFTAIPCLNATPEAISMLEMIARRETAGWV</sequence>
<comment type="pathway">
    <text evidence="9 10">Porphyrin-containing compound metabolism; protoheme biosynthesis; protoheme from protoporphyrin-IX: step 1/1.</text>
</comment>
<evidence type="ECO:0000256" key="10">
    <source>
        <dbReference type="RuleBase" id="RU000607"/>
    </source>
</evidence>
<dbReference type="Gene3D" id="3.40.50.1400">
    <property type="match status" value="2"/>
</dbReference>
<dbReference type="PANTHER" id="PTHR11108">
    <property type="entry name" value="FERROCHELATASE"/>
    <property type="match status" value="1"/>
</dbReference>
<comment type="catalytic activity">
    <reaction evidence="9 10">
        <text>heme b + 2 H(+) = protoporphyrin IX + Fe(2+)</text>
        <dbReference type="Rhea" id="RHEA:22584"/>
        <dbReference type="ChEBI" id="CHEBI:15378"/>
        <dbReference type="ChEBI" id="CHEBI:29033"/>
        <dbReference type="ChEBI" id="CHEBI:57306"/>
        <dbReference type="ChEBI" id="CHEBI:60344"/>
        <dbReference type="EC" id="4.98.1.1"/>
    </reaction>
</comment>
<keyword evidence="5 9" id="KW-0350">Heme biosynthesis</keyword>
<accession>A0A2S7K765</accession>
<keyword evidence="4 9" id="KW-0408">Iron</keyword>
<keyword evidence="7 9" id="KW-0627">Porphyrin biosynthesis</keyword>
<comment type="catalytic activity">
    <reaction evidence="8">
        <text>Fe-coproporphyrin III + 2 H(+) = coproporphyrin III + Fe(2+)</text>
        <dbReference type="Rhea" id="RHEA:49572"/>
        <dbReference type="ChEBI" id="CHEBI:15378"/>
        <dbReference type="ChEBI" id="CHEBI:29033"/>
        <dbReference type="ChEBI" id="CHEBI:68438"/>
        <dbReference type="ChEBI" id="CHEBI:131725"/>
        <dbReference type="EC" id="4.99.1.9"/>
    </reaction>
    <physiologicalReaction direction="right-to-left" evidence="8">
        <dbReference type="Rhea" id="RHEA:49574"/>
    </physiologicalReaction>
</comment>
<dbReference type="AlphaFoldDB" id="A0A2S7K765"/>
<evidence type="ECO:0000256" key="3">
    <source>
        <dbReference type="ARBA" id="ARBA00022723"/>
    </source>
</evidence>
<evidence type="ECO:0000256" key="9">
    <source>
        <dbReference type="HAMAP-Rule" id="MF_00323"/>
    </source>
</evidence>
<evidence type="ECO:0000256" key="2">
    <source>
        <dbReference type="ARBA" id="ARBA00022490"/>
    </source>
</evidence>
<dbReference type="OrthoDB" id="9809741at2"/>
<dbReference type="UniPathway" id="UPA00252">
    <property type="reaction ID" value="UER00325"/>
</dbReference>
<evidence type="ECO:0000256" key="5">
    <source>
        <dbReference type="ARBA" id="ARBA00023133"/>
    </source>
</evidence>
<dbReference type="Proteomes" id="UP000239504">
    <property type="component" value="Unassembled WGS sequence"/>
</dbReference>
<dbReference type="InterPro" id="IPR019772">
    <property type="entry name" value="Ferrochelatase_AS"/>
</dbReference>